<dbReference type="AlphaFoldDB" id="A0A2V4EHT9"/>
<dbReference type="GO" id="GO:0003723">
    <property type="term" value="F:RNA binding"/>
    <property type="evidence" value="ECO:0007669"/>
    <property type="project" value="UniProtKB-UniRule"/>
</dbReference>
<dbReference type="Gene3D" id="3.30.1370.10">
    <property type="entry name" value="K Homology domain, type 1"/>
    <property type="match status" value="1"/>
</dbReference>
<dbReference type="GO" id="GO:0004654">
    <property type="term" value="F:polyribonucleotide nucleotidyltransferase activity"/>
    <property type="evidence" value="ECO:0007669"/>
    <property type="project" value="UniProtKB-UniRule"/>
</dbReference>
<dbReference type="CDD" id="cd11363">
    <property type="entry name" value="RNase_PH_PNPase_1"/>
    <property type="match status" value="1"/>
</dbReference>
<dbReference type="SMART" id="SM00322">
    <property type="entry name" value="KH"/>
    <property type="match status" value="1"/>
</dbReference>
<dbReference type="InterPro" id="IPR004088">
    <property type="entry name" value="KH_dom_type_1"/>
</dbReference>
<dbReference type="PANTHER" id="PTHR11252:SF0">
    <property type="entry name" value="POLYRIBONUCLEOTIDE NUCLEOTIDYLTRANSFERASE 1, MITOCHONDRIAL"/>
    <property type="match status" value="1"/>
</dbReference>
<comment type="similarity">
    <text evidence="2 9">Belongs to the polyribonucleotide nucleotidyltransferase family.</text>
</comment>
<dbReference type="FunFam" id="2.40.50.140:FF:000023">
    <property type="entry name" value="Polyribonucleotide nucleotidyltransferase"/>
    <property type="match status" value="1"/>
</dbReference>
<sequence>MFNPIYQKFQYGRHTVTLETGIMARQATAAVMVNMDDTAVFVTVVADKKVKEGQDFFPLTVNYQERTYAAGRIPGGFFKREGRPSEGETLIARLIDRPLRPLFPEGFVNEIQIIATVVSVNPDVSPDLVAMIGASAALCLSGVPFHGPIGAARVGFINDEFVLNPSVKELASSRLDLVVAGTKSAVLMVESEADLLTEDQMLAAVVFGHDQQQVVIDNINEFVAKANYEKWDWVAPAKNEELFNAVSQLAKDRLGEAYRITEKQARYAQIDLIKEEVLAALKEKNEELDENEVINMIVDLESQIVRQRVIAGEPRIDGREKDMIRALDIRTNVLPRTHGSALFTRGETQALVTATLGTERDAQIIDELTGEYTERFLLHYNFPPYSVGETGMVGSPKRREIGHGRLAKRGVAAVMPSKEEFPYTVRVVSEITESNGSSSMASVCGASLALMDAGVPIKSSVAGIAMGLVKEGDNFVVLSDILGDEDHLGDMDFKVAGTREGVSALQMDIKIEGITKEIMQVALNQAKGARLHILGVMEQAINKPRQEISEFAPRIYTMNVNPDKIRDIIGKGGATIRALTEETGTTIEITDDGVVKIAATDGNKAKDAIARINNLVADVEIGKIYSGKVTRIVDFGAFVSIIGGKEGLVHVSQIADHRVEKVADYLKVGQEVNVKVLEIDRQGRIRLSMKDAAEQNSNVEPVAE</sequence>
<dbReference type="CDD" id="cd02393">
    <property type="entry name" value="KH-I_PNPase"/>
    <property type="match status" value="1"/>
</dbReference>
<comment type="cofactor">
    <cofactor evidence="9">
        <name>Mg(2+)</name>
        <dbReference type="ChEBI" id="CHEBI:18420"/>
    </cofactor>
</comment>
<keyword evidence="6 9" id="KW-0479">Metal-binding</keyword>
<comment type="function">
    <text evidence="9">Involved in mRNA degradation. Catalyzes the phosphorolysis of single-stranded polyribonucleotides processively in the 3'- to 5'-direction.</text>
</comment>
<evidence type="ECO:0000256" key="8">
    <source>
        <dbReference type="ARBA" id="ARBA00022884"/>
    </source>
</evidence>
<dbReference type="EC" id="2.7.7.8" evidence="9"/>
<dbReference type="Pfam" id="PF01138">
    <property type="entry name" value="RNase_PH"/>
    <property type="match status" value="2"/>
</dbReference>
<dbReference type="InterPro" id="IPR012340">
    <property type="entry name" value="NA-bd_OB-fold"/>
</dbReference>
<dbReference type="FunFam" id="3.30.1370.10:FF:000001">
    <property type="entry name" value="Polyribonucleotide nucleotidyltransferase"/>
    <property type="match status" value="1"/>
</dbReference>
<dbReference type="Pfam" id="PF00013">
    <property type="entry name" value="KH_1"/>
    <property type="match status" value="1"/>
</dbReference>
<dbReference type="SUPFAM" id="SSF55666">
    <property type="entry name" value="Ribonuclease PH domain 2-like"/>
    <property type="match status" value="2"/>
</dbReference>
<feature type="binding site" evidence="9">
    <location>
        <position position="486"/>
    </location>
    <ligand>
        <name>Mg(2+)</name>
        <dbReference type="ChEBI" id="CHEBI:18420"/>
    </ligand>
</feature>
<dbReference type="OrthoDB" id="9804305at2"/>
<evidence type="ECO:0000313" key="11">
    <source>
        <dbReference type="EMBL" id="PXZ07847.1"/>
    </source>
</evidence>
<dbReference type="SUPFAM" id="SSF54211">
    <property type="entry name" value="Ribosomal protein S5 domain 2-like"/>
    <property type="match status" value="2"/>
</dbReference>
<dbReference type="InterPro" id="IPR001247">
    <property type="entry name" value="ExoRNase_PH_dom1"/>
</dbReference>
<dbReference type="Gene3D" id="3.30.230.70">
    <property type="entry name" value="GHMP Kinase, N-terminal domain"/>
    <property type="match status" value="2"/>
</dbReference>
<dbReference type="InterPro" id="IPR004087">
    <property type="entry name" value="KH_dom"/>
</dbReference>
<reference evidence="11 12" key="1">
    <citation type="submission" date="2018-05" db="EMBL/GenBank/DDBJ databases">
        <title>Reference genomes for bee gut microbiota database.</title>
        <authorList>
            <person name="Ellegaard K.M."/>
        </authorList>
    </citation>
    <scope>NUCLEOTIDE SEQUENCE [LARGE SCALE GENOMIC DNA]</scope>
    <source>
        <strain evidence="11 12">ESL0182</strain>
    </source>
</reference>
<evidence type="ECO:0000313" key="12">
    <source>
        <dbReference type="Proteomes" id="UP000247932"/>
    </source>
</evidence>
<dbReference type="PIRSF" id="PIRSF005499">
    <property type="entry name" value="PNPase"/>
    <property type="match status" value="1"/>
</dbReference>
<keyword evidence="4 9" id="KW-0808">Transferase</keyword>
<dbReference type="NCBIfam" id="TIGR03591">
    <property type="entry name" value="polynuc_phos"/>
    <property type="match status" value="1"/>
</dbReference>
<dbReference type="InterPro" id="IPR012162">
    <property type="entry name" value="PNPase"/>
</dbReference>
<dbReference type="CDD" id="cd04472">
    <property type="entry name" value="S1_PNPase"/>
    <property type="match status" value="1"/>
</dbReference>
<dbReference type="GO" id="GO:0006402">
    <property type="term" value="P:mRNA catabolic process"/>
    <property type="evidence" value="ECO:0007669"/>
    <property type="project" value="UniProtKB-UniRule"/>
</dbReference>
<dbReference type="InterPro" id="IPR020568">
    <property type="entry name" value="Ribosomal_Su5_D2-typ_SF"/>
</dbReference>
<dbReference type="GO" id="GO:0000175">
    <property type="term" value="F:3'-5'-RNA exonuclease activity"/>
    <property type="evidence" value="ECO:0007669"/>
    <property type="project" value="TreeGrafter"/>
</dbReference>
<keyword evidence="3 9" id="KW-0963">Cytoplasm</keyword>
<dbReference type="GO" id="GO:0000287">
    <property type="term" value="F:magnesium ion binding"/>
    <property type="evidence" value="ECO:0007669"/>
    <property type="project" value="UniProtKB-UniRule"/>
</dbReference>
<dbReference type="InterPro" id="IPR027408">
    <property type="entry name" value="PNPase/RNase_PH_dom_sf"/>
</dbReference>
<feature type="domain" description="S1 motif" evidence="10">
    <location>
        <begin position="622"/>
        <end position="690"/>
    </location>
</feature>
<dbReference type="PROSITE" id="PS50084">
    <property type="entry name" value="KH_TYPE_1"/>
    <property type="match status" value="1"/>
</dbReference>
<proteinExistence type="inferred from homology"/>
<protein>
    <recommendedName>
        <fullName evidence="9">Polyribonucleotide nucleotidyltransferase</fullName>
        <ecNumber evidence="9">2.7.7.8</ecNumber>
    </recommendedName>
    <alternativeName>
        <fullName evidence="9">Polynucleotide phosphorylase</fullName>
        <shortName evidence="9">PNPase</shortName>
    </alternativeName>
</protein>
<comment type="subcellular location">
    <subcellularLocation>
        <location evidence="1 9">Cytoplasm</location>
    </subcellularLocation>
</comment>
<dbReference type="InterPro" id="IPR015848">
    <property type="entry name" value="PNPase_PH_RNA-bd_bac/org-type"/>
</dbReference>
<dbReference type="EMBL" id="QGLR01000008">
    <property type="protein sequence ID" value="PXZ07847.1"/>
    <property type="molecule type" value="Genomic_DNA"/>
</dbReference>
<dbReference type="NCBIfam" id="NF008805">
    <property type="entry name" value="PRK11824.1"/>
    <property type="match status" value="1"/>
</dbReference>
<evidence type="ECO:0000256" key="4">
    <source>
        <dbReference type="ARBA" id="ARBA00022679"/>
    </source>
</evidence>
<keyword evidence="8 9" id="KW-0694">RNA-binding</keyword>
<dbReference type="HAMAP" id="MF_01595">
    <property type="entry name" value="PNPase"/>
    <property type="match status" value="1"/>
</dbReference>
<gene>
    <name evidence="9 11" type="primary">pnp</name>
    <name evidence="11" type="ORF">DKK70_04070</name>
</gene>
<dbReference type="InterPro" id="IPR015847">
    <property type="entry name" value="ExoRNase_PH_dom2"/>
</dbReference>
<dbReference type="GO" id="GO:0006396">
    <property type="term" value="P:RNA processing"/>
    <property type="evidence" value="ECO:0007669"/>
    <property type="project" value="InterPro"/>
</dbReference>
<evidence type="ECO:0000256" key="6">
    <source>
        <dbReference type="ARBA" id="ARBA00022723"/>
    </source>
</evidence>
<comment type="caution">
    <text evidence="11">The sequence shown here is derived from an EMBL/GenBank/DDBJ whole genome shotgun (WGS) entry which is preliminary data.</text>
</comment>
<dbReference type="Pfam" id="PF03725">
    <property type="entry name" value="RNase_PH_C"/>
    <property type="match status" value="1"/>
</dbReference>
<keyword evidence="5 9" id="KW-0548">Nucleotidyltransferase</keyword>
<dbReference type="CDD" id="cd11364">
    <property type="entry name" value="RNase_PH_PNPase_2"/>
    <property type="match status" value="1"/>
</dbReference>
<dbReference type="SUPFAM" id="SSF54791">
    <property type="entry name" value="Eukaryotic type KH-domain (KH-domain type I)"/>
    <property type="match status" value="1"/>
</dbReference>
<dbReference type="FunFam" id="3.30.230.70:FF:000002">
    <property type="entry name" value="Polyribonucleotide nucleotidyltransferase"/>
    <property type="match status" value="1"/>
</dbReference>
<dbReference type="Pfam" id="PF00575">
    <property type="entry name" value="S1"/>
    <property type="match status" value="1"/>
</dbReference>
<dbReference type="Pfam" id="PF03726">
    <property type="entry name" value="PNPase"/>
    <property type="match status" value="1"/>
</dbReference>
<comment type="subunit">
    <text evidence="9">Component of the RNA degradosome, which is a multiprotein complex involved in RNA processing and mRNA degradation.</text>
</comment>
<dbReference type="InterPro" id="IPR003029">
    <property type="entry name" value="S1_domain"/>
</dbReference>
<dbReference type="Proteomes" id="UP000247932">
    <property type="component" value="Unassembled WGS sequence"/>
</dbReference>
<evidence type="ECO:0000256" key="9">
    <source>
        <dbReference type="HAMAP-Rule" id="MF_01595"/>
    </source>
</evidence>
<dbReference type="RefSeq" id="WP_110432845.1">
    <property type="nucleotide sequence ID" value="NZ_QGLR01000008.1"/>
</dbReference>
<comment type="catalytic activity">
    <reaction evidence="9">
        <text>RNA(n+1) + phosphate = RNA(n) + a ribonucleoside 5'-diphosphate</text>
        <dbReference type="Rhea" id="RHEA:22096"/>
        <dbReference type="Rhea" id="RHEA-COMP:14527"/>
        <dbReference type="Rhea" id="RHEA-COMP:17342"/>
        <dbReference type="ChEBI" id="CHEBI:43474"/>
        <dbReference type="ChEBI" id="CHEBI:57930"/>
        <dbReference type="ChEBI" id="CHEBI:140395"/>
        <dbReference type="EC" id="2.7.7.8"/>
    </reaction>
</comment>
<dbReference type="GO" id="GO:0005829">
    <property type="term" value="C:cytosol"/>
    <property type="evidence" value="ECO:0007669"/>
    <property type="project" value="TreeGrafter"/>
</dbReference>
<dbReference type="InterPro" id="IPR036612">
    <property type="entry name" value="KH_dom_type_1_sf"/>
</dbReference>
<evidence type="ECO:0000256" key="1">
    <source>
        <dbReference type="ARBA" id="ARBA00004496"/>
    </source>
</evidence>
<name>A0A2V4EHT9_9GAMM</name>
<dbReference type="InterPro" id="IPR036345">
    <property type="entry name" value="ExoRNase_PH_dom2_sf"/>
</dbReference>
<dbReference type="SMART" id="SM00316">
    <property type="entry name" value="S1"/>
    <property type="match status" value="1"/>
</dbReference>
<evidence type="ECO:0000259" key="10">
    <source>
        <dbReference type="PROSITE" id="PS50126"/>
    </source>
</evidence>
<keyword evidence="12" id="KW-1185">Reference proteome</keyword>
<evidence type="ECO:0000256" key="7">
    <source>
        <dbReference type="ARBA" id="ARBA00022842"/>
    </source>
</evidence>
<organism evidence="11 12">
    <name type="scientific">Gilliamella apicola</name>
    <dbReference type="NCBI Taxonomy" id="1196095"/>
    <lineage>
        <taxon>Bacteria</taxon>
        <taxon>Pseudomonadati</taxon>
        <taxon>Pseudomonadota</taxon>
        <taxon>Gammaproteobacteria</taxon>
        <taxon>Orbales</taxon>
        <taxon>Orbaceae</taxon>
        <taxon>Gilliamella</taxon>
    </lineage>
</organism>
<dbReference type="PANTHER" id="PTHR11252">
    <property type="entry name" value="POLYRIBONUCLEOTIDE NUCLEOTIDYLTRANSFERASE"/>
    <property type="match status" value="1"/>
</dbReference>
<dbReference type="PROSITE" id="PS50126">
    <property type="entry name" value="S1"/>
    <property type="match status" value="1"/>
</dbReference>
<dbReference type="SUPFAM" id="SSF50249">
    <property type="entry name" value="Nucleic acid-binding proteins"/>
    <property type="match status" value="1"/>
</dbReference>
<keyword evidence="7 9" id="KW-0460">Magnesium</keyword>
<dbReference type="Gene3D" id="2.40.50.140">
    <property type="entry name" value="Nucleic acid-binding proteins"/>
    <property type="match status" value="1"/>
</dbReference>
<feature type="binding site" evidence="9">
    <location>
        <position position="492"/>
    </location>
    <ligand>
        <name>Mg(2+)</name>
        <dbReference type="ChEBI" id="CHEBI:18420"/>
    </ligand>
</feature>
<evidence type="ECO:0000256" key="3">
    <source>
        <dbReference type="ARBA" id="ARBA00022490"/>
    </source>
</evidence>
<evidence type="ECO:0000256" key="2">
    <source>
        <dbReference type="ARBA" id="ARBA00007404"/>
    </source>
</evidence>
<dbReference type="FunFam" id="3.30.230.70:FF:000001">
    <property type="entry name" value="Polyribonucleotide nucleotidyltransferase"/>
    <property type="match status" value="1"/>
</dbReference>
<accession>A0A2V4EHT9</accession>
<dbReference type="STRING" id="1196095.GAPWK_2038"/>
<evidence type="ECO:0000256" key="5">
    <source>
        <dbReference type="ARBA" id="ARBA00022695"/>
    </source>
</evidence>